<feature type="transmembrane region" description="Helical" evidence="1">
    <location>
        <begin position="108"/>
        <end position="129"/>
    </location>
</feature>
<keyword evidence="2" id="KW-0732">Signal</keyword>
<accession>A0A9Q0S2W0</accession>
<sequence length="166" mass="18985">MLYSSVIWLLFTLQVVWSVQNYKKCNTSYLKNGCPDGTKCTQISETNSSYDGECHCIGDNNEFNKYYKSDTDYCVYVEPKHFDNRVMASKSSSTSEERGNNADNSHHIVGGILISICLVVIFTLIVIGVNKLHIKQRIRNLRMTQRNRPLYEDVMMGNDTDDPPLI</sequence>
<keyword evidence="1" id="KW-1133">Transmembrane helix</keyword>
<dbReference type="AlphaFoldDB" id="A0A9Q0S2W0"/>
<keyword evidence="1" id="KW-0472">Membrane</keyword>
<organism evidence="3 4">
    <name type="scientific">Pseudolycoriella hygida</name>
    <dbReference type="NCBI Taxonomy" id="35572"/>
    <lineage>
        <taxon>Eukaryota</taxon>
        <taxon>Metazoa</taxon>
        <taxon>Ecdysozoa</taxon>
        <taxon>Arthropoda</taxon>
        <taxon>Hexapoda</taxon>
        <taxon>Insecta</taxon>
        <taxon>Pterygota</taxon>
        <taxon>Neoptera</taxon>
        <taxon>Endopterygota</taxon>
        <taxon>Diptera</taxon>
        <taxon>Nematocera</taxon>
        <taxon>Sciaroidea</taxon>
        <taxon>Sciaridae</taxon>
        <taxon>Pseudolycoriella</taxon>
    </lineage>
</organism>
<dbReference type="EMBL" id="WJQU01000002">
    <property type="protein sequence ID" value="KAJ6641545.1"/>
    <property type="molecule type" value="Genomic_DNA"/>
</dbReference>
<comment type="caution">
    <text evidence="3">The sequence shown here is derived from an EMBL/GenBank/DDBJ whole genome shotgun (WGS) entry which is preliminary data.</text>
</comment>
<gene>
    <name evidence="3" type="ORF">Bhyg_06484</name>
</gene>
<dbReference type="Proteomes" id="UP001151699">
    <property type="component" value="Chromosome B"/>
</dbReference>
<feature type="signal peptide" evidence="2">
    <location>
        <begin position="1"/>
        <end position="18"/>
    </location>
</feature>
<proteinExistence type="predicted"/>
<keyword evidence="1" id="KW-0812">Transmembrane</keyword>
<protein>
    <submittedName>
        <fullName evidence="3">Uncharacterized protein</fullName>
    </submittedName>
</protein>
<evidence type="ECO:0000313" key="3">
    <source>
        <dbReference type="EMBL" id="KAJ6641545.1"/>
    </source>
</evidence>
<reference evidence="3" key="1">
    <citation type="submission" date="2022-07" db="EMBL/GenBank/DDBJ databases">
        <authorList>
            <person name="Trinca V."/>
            <person name="Uliana J.V.C."/>
            <person name="Torres T.T."/>
            <person name="Ward R.J."/>
            <person name="Monesi N."/>
        </authorList>
    </citation>
    <scope>NUCLEOTIDE SEQUENCE</scope>
    <source>
        <strain evidence="3">HSMRA1968</strain>
        <tissue evidence="3">Whole embryos</tissue>
    </source>
</reference>
<name>A0A9Q0S2W0_9DIPT</name>
<dbReference type="OrthoDB" id="7980043at2759"/>
<evidence type="ECO:0000256" key="2">
    <source>
        <dbReference type="SAM" id="SignalP"/>
    </source>
</evidence>
<keyword evidence="4" id="KW-1185">Reference proteome</keyword>
<feature type="chain" id="PRO_5040302749" evidence="2">
    <location>
        <begin position="19"/>
        <end position="166"/>
    </location>
</feature>
<evidence type="ECO:0000313" key="4">
    <source>
        <dbReference type="Proteomes" id="UP001151699"/>
    </source>
</evidence>
<evidence type="ECO:0000256" key="1">
    <source>
        <dbReference type="SAM" id="Phobius"/>
    </source>
</evidence>